<dbReference type="Proteomes" id="UP000014174">
    <property type="component" value="Unassembled WGS sequence"/>
</dbReference>
<accession>R9GM35</accession>
<dbReference type="AlphaFoldDB" id="R9GM35"/>
<evidence type="ECO:0000313" key="2">
    <source>
        <dbReference type="Proteomes" id="UP000014174"/>
    </source>
</evidence>
<gene>
    <name evidence="1" type="ORF">ADIARSV_3985</name>
</gene>
<comment type="caution">
    <text evidence="1">The sequence shown here is derived from an EMBL/GenBank/DDBJ whole genome shotgun (WGS) entry which is preliminary data.</text>
</comment>
<protein>
    <submittedName>
        <fullName evidence="1">Uncharacterized protein</fullName>
    </submittedName>
</protein>
<evidence type="ECO:0000313" key="1">
    <source>
        <dbReference type="EMBL" id="EOR92897.1"/>
    </source>
</evidence>
<reference evidence="1 2" key="1">
    <citation type="journal article" date="2013" name="Genome Announc.">
        <title>Draft Genome Sequence of Arcticibacter svalbardensis Strain MN12-7T, a Member of the Family Sphingobacteriaceae Isolated from an Arctic Soil Sample.</title>
        <authorList>
            <person name="Shivaji S."/>
            <person name="Ara S."/>
            <person name="Prasad S."/>
            <person name="Manasa B.P."/>
            <person name="Begum Z."/>
            <person name="Singh A."/>
            <person name="Kumar Pinnaka A."/>
        </authorList>
    </citation>
    <scope>NUCLEOTIDE SEQUENCE [LARGE SCALE GENOMIC DNA]</scope>
    <source>
        <strain evidence="1 2">MN12-7</strain>
    </source>
</reference>
<dbReference type="STRING" id="1150600.ADIARSV_3985"/>
<dbReference type="EMBL" id="AQPN01000141">
    <property type="protein sequence ID" value="EOR92897.1"/>
    <property type="molecule type" value="Genomic_DNA"/>
</dbReference>
<proteinExistence type="predicted"/>
<sequence>MKGLFFFERLILQYFSYLKRAISLWKIALFKYVFVLEMNYNSISSL</sequence>
<keyword evidence="2" id="KW-1185">Reference proteome</keyword>
<name>R9GM35_9SPHI</name>
<organism evidence="1 2">
    <name type="scientific">Arcticibacter svalbardensis MN12-7</name>
    <dbReference type="NCBI Taxonomy" id="1150600"/>
    <lineage>
        <taxon>Bacteria</taxon>
        <taxon>Pseudomonadati</taxon>
        <taxon>Bacteroidota</taxon>
        <taxon>Sphingobacteriia</taxon>
        <taxon>Sphingobacteriales</taxon>
        <taxon>Sphingobacteriaceae</taxon>
        <taxon>Arcticibacter</taxon>
    </lineage>
</organism>